<evidence type="ECO:0000256" key="4">
    <source>
        <dbReference type="ARBA" id="ARBA00029440"/>
    </source>
</evidence>
<organism evidence="6 7">
    <name type="scientific">Rhodocytophaga rosea</name>
    <dbReference type="NCBI Taxonomy" id="2704465"/>
    <lineage>
        <taxon>Bacteria</taxon>
        <taxon>Pseudomonadati</taxon>
        <taxon>Bacteroidota</taxon>
        <taxon>Cytophagia</taxon>
        <taxon>Cytophagales</taxon>
        <taxon>Rhodocytophagaceae</taxon>
        <taxon>Rhodocytophaga</taxon>
    </lineage>
</organism>
<dbReference type="EMBL" id="CP048222">
    <property type="protein sequence ID" value="QHT68819.1"/>
    <property type="molecule type" value="Genomic_DNA"/>
</dbReference>
<evidence type="ECO:0000256" key="5">
    <source>
        <dbReference type="RuleBase" id="RU003657"/>
    </source>
</evidence>
<name>A0A6C0GLF6_9BACT</name>
<dbReference type="Proteomes" id="UP000480178">
    <property type="component" value="Chromosome"/>
</dbReference>
<dbReference type="AlphaFoldDB" id="A0A6C0GLF6"/>
<comment type="similarity">
    <text evidence="1 5">Belongs to the HisA/HisF family.</text>
</comment>
<evidence type="ECO:0000256" key="1">
    <source>
        <dbReference type="ARBA" id="ARBA00009667"/>
    </source>
</evidence>
<protein>
    <recommendedName>
        <fullName evidence="8">Imidazole glycerol phosphate synthase subunit HisF</fullName>
    </recommendedName>
</protein>
<reference evidence="6 7" key="1">
    <citation type="submission" date="2020-01" db="EMBL/GenBank/DDBJ databases">
        <authorList>
            <person name="Kim M.K."/>
        </authorList>
    </citation>
    <scope>NUCLEOTIDE SEQUENCE [LARGE SCALE GENOMIC DNA]</scope>
    <source>
        <strain evidence="6 7">172606-1</strain>
    </source>
</reference>
<dbReference type="PANTHER" id="PTHR21235:SF2">
    <property type="entry name" value="IMIDAZOLE GLYCEROL PHOSPHATE SYNTHASE HISHF"/>
    <property type="match status" value="1"/>
</dbReference>
<evidence type="ECO:0000313" key="6">
    <source>
        <dbReference type="EMBL" id="QHT68819.1"/>
    </source>
</evidence>
<dbReference type="InterPro" id="IPR050064">
    <property type="entry name" value="IGPS_HisA/HisF"/>
</dbReference>
<evidence type="ECO:0008006" key="8">
    <source>
        <dbReference type="Google" id="ProtNLM"/>
    </source>
</evidence>
<keyword evidence="2 5" id="KW-0028">Amino-acid biosynthesis</keyword>
<dbReference type="InterPro" id="IPR011060">
    <property type="entry name" value="RibuloseP-bd_barrel"/>
</dbReference>
<proteinExistence type="inferred from homology"/>
<keyword evidence="7" id="KW-1185">Reference proteome</keyword>
<keyword evidence="3 5" id="KW-0368">Histidine biosynthesis</keyword>
<dbReference type="SUPFAM" id="SSF51366">
    <property type="entry name" value="Ribulose-phoshate binding barrel"/>
    <property type="match status" value="1"/>
</dbReference>
<evidence type="ECO:0000256" key="2">
    <source>
        <dbReference type="ARBA" id="ARBA00022605"/>
    </source>
</evidence>
<evidence type="ECO:0000313" key="7">
    <source>
        <dbReference type="Proteomes" id="UP000480178"/>
    </source>
</evidence>
<dbReference type="KEGG" id="rhoz:GXP67_20285"/>
<dbReference type="InterPro" id="IPR006062">
    <property type="entry name" value="His_biosynth"/>
</dbReference>
<dbReference type="Gene3D" id="3.20.20.70">
    <property type="entry name" value="Aldolase class I"/>
    <property type="match status" value="1"/>
</dbReference>
<evidence type="ECO:0000256" key="3">
    <source>
        <dbReference type="ARBA" id="ARBA00023102"/>
    </source>
</evidence>
<sequence>MLKIRVIPILTFNGFALVKTKQFANPRMVGNAVQAARVYNSRGVDELVFLDIFASEQNRRLNLSLVKDIIKECLMPIGIGGAIASLEDINNLLKIGADKVIIKMKALTDPGLLKRPPMCSEASVLQSP</sequence>
<dbReference type="InterPro" id="IPR013785">
    <property type="entry name" value="Aldolase_TIM"/>
</dbReference>
<accession>A0A6C0GLF6</accession>
<gene>
    <name evidence="6" type="ORF">GXP67_20285</name>
</gene>
<dbReference type="Pfam" id="PF00977">
    <property type="entry name" value="His_biosynth"/>
    <property type="match status" value="1"/>
</dbReference>
<comment type="pathway">
    <text evidence="4">Amino-acid biosynthesis.</text>
</comment>
<dbReference type="GO" id="GO:0000105">
    <property type="term" value="P:L-histidine biosynthetic process"/>
    <property type="evidence" value="ECO:0007669"/>
    <property type="project" value="UniProtKB-KW"/>
</dbReference>
<dbReference type="PANTHER" id="PTHR21235">
    <property type="entry name" value="IMIDAZOLE GLYCEROL PHOSPHATE SYNTHASE SUBUNIT HISF/H IGP SYNTHASE SUBUNIT HISF/H"/>
    <property type="match status" value="1"/>
</dbReference>
<dbReference type="GO" id="GO:0000107">
    <property type="term" value="F:imidazoleglycerol-phosphate synthase activity"/>
    <property type="evidence" value="ECO:0007669"/>
    <property type="project" value="TreeGrafter"/>
</dbReference>